<name>A0A2P2BX30_9ZZZZ</name>
<gene>
    <name evidence="2" type="ORF">NOCA2150053</name>
</gene>
<feature type="transmembrane region" description="Helical" evidence="1">
    <location>
        <begin position="26"/>
        <end position="46"/>
    </location>
</feature>
<proteinExistence type="predicted"/>
<sequence length="50" mass="5054">MLLISVGSLWALQGEGVLGNPDPSSALATLGSIVAGFGVALGYVVLRARR</sequence>
<reference evidence="2" key="1">
    <citation type="submission" date="2015-08" db="EMBL/GenBank/DDBJ databases">
        <authorList>
            <person name="Babu N.S."/>
            <person name="Beckwith C.J."/>
            <person name="Beseler K.G."/>
            <person name="Brison A."/>
            <person name="Carone J.V."/>
            <person name="Caskin T.P."/>
            <person name="Diamond M."/>
            <person name="Durham M.E."/>
            <person name="Foxe J.M."/>
            <person name="Go M."/>
            <person name="Henderson B.A."/>
            <person name="Jones I.B."/>
            <person name="McGettigan J.A."/>
            <person name="Micheletti S.J."/>
            <person name="Nasrallah M.E."/>
            <person name="Ortiz D."/>
            <person name="Piller C.R."/>
            <person name="Privatt S.R."/>
            <person name="Schneider S.L."/>
            <person name="Sharp S."/>
            <person name="Smith T.C."/>
            <person name="Stanton J.D."/>
            <person name="Ullery H.E."/>
            <person name="Wilson R.J."/>
            <person name="Serrano M.G."/>
            <person name="Buck G."/>
            <person name="Lee V."/>
            <person name="Wang Y."/>
            <person name="Carvalho R."/>
            <person name="Voegtly L."/>
            <person name="Shi R."/>
            <person name="Duckworth R."/>
            <person name="Johnson A."/>
            <person name="Loviza R."/>
            <person name="Walstead R."/>
            <person name="Shah Z."/>
            <person name="Kiflezghi M."/>
            <person name="Wade K."/>
            <person name="Ball S.L."/>
            <person name="Bradley K.W."/>
            <person name="Asai D.J."/>
            <person name="Bowman C.A."/>
            <person name="Russell D.A."/>
            <person name="Pope W.H."/>
            <person name="Jacobs-Sera D."/>
            <person name="Hendrix R.W."/>
            <person name="Hatfull G.F."/>
        </authorList>
    </citation>
    <scope>NUCLEOTIDE SEQUENCE</scope>
</reference>
<protein>
    <submittedName>
        <fullName evidence="2">Uncharacterized protein</fullName>
    </submittedName>
</protein>
<dbReference type="AlphaFoldDB" id="A0A2P2BX30"/>
<evidence type="ECO:0000256" key="1">
    <source>
        <dbReference type="SAM" id="Phobius"/>
    </source>
</evidence>
<keyword evidence="1" id="KW-0472">Membrane</keyword>
<evidence type="ECO:0000313" key="2">
    <source>
        <dbReference type="EMBL" id="CUR54311.1"/>
    </source>
</evidence>
<dbReference type="EMBL" id="CZKA01000007">
    <property type="protein sequence ID" value="CUR54311.1"/>
    <property type="molecule type" value="Genomic_DNA"/>
</dbReference>
<keyword evidence="1" id="KW-0812">Transmembrane</keyword>
<accession>A0A2P2BX30</accession>
<keyword evidence="1" id="KW-1133">Transmembrane helix</keyword>
<organism evidence="2">
    <name type="scientific">metagenome</name>
    <dbReference type="NCBI Taxonomy" id="256318"/>
    <lineage>
        <taxon>unclassified sequences</taxon>
        <taxon>metagenomes</taxon>
    </lineage>
</organism>